<name>A0ABV2AE25_9EUKA</name>
<gene>
    <name evidence="3" type="primary">RPL7</name>
    <name evidence="3" type="ORF">MHBO_000025</name>
</gene>
<evidence type="ECO:0000256" key="1">
    <source>
        <dbReference type="ARBA" id="ARBA00022980"/>
    </source>
</evidence>
<dbReference type="PANTHER" id="PTHR11524:SF16">
    <property type="entry name" value="LARGE RIBOSOMAL SUBUNIT PROTEIN UL30"/>
    <property type="match status" value="1"/>
</dbReference>
<dbReference type="InterPro" id="IPR039699">
    <property type="entry name" value="Ribosomal_uL30"/>
</dbReference>
<dbReference type="EMBL" id="JBDODL010000004">
    <property type="protein sequence ID" value="MES1917989.1"/>
    <property type="molecule type" value="Genomic_DNA"/>
</dbReference>
<sequence length="116" mass="13294">MIKLVEPYIAYGYPSLKTVRELVYKRGHGKINKQRIAITDNKMIQATLGKDIICVEDIVHEIFTTGKNFKKANNFLWPFKMSSPKGGYNKKGTHFVEKGDYGNRGKAINDLIKRMN</sequence>
<dbReference type="CDD" id="cd01657">
    <property type="entry name" value="Ribosomal_L7_archeal_euk"/>
    <property type="match status" value="1"/>
</dbReference>
<evidence type="ECO:0000313" key="4">
    <source>
        <dbReference type="Proteomes" id="UP001439008"/>
    </source>
</evidence>
<accession>A0ABV2AE25</accession>
<evidence type="ECO:0000256" key="2">
    <source>
        <dbReference type="ARBA" id="ARBA00023274"/>
    </source>
</evidence>
<reference evidence="3 4" key="1">
    <citation type="journal article" date="2024" name="BMC Biol.">
        <title>Comparative genomics of Ascetosporea gives new insight into the evolutionary basis for animal parasitism in Rhizaria.</title>
        <authorList>
            <person name="Hiltunen Thoren M."/>
            <person name="Onut-Brannstrom I."/>
            <person name="Alfjorden A."/>
            <person name="Peckova H."/>
            <person name="Swords F."/>
            <person name="Hooper C."/>
            <person name="Holzer A.S."/>
            <person name="Bass D."/>
            <person name="Burki F."/>
        </authorList>
    </citation>
    <scope>NUCLEOTIDE SEQUENCE [LARGE SCALE GENOMIC DNA]</scope>
    <source>
        <strain evidence="3">20-A016</strain>
    </source>
</reference>
<keyword evidence="2" id="KW-0687">Ribonucleoprotein</keyword>
<comment type="caution">
    <text evidence="3">The sequence shown here is derived from an EMBL/GenBank/DDBJ whole genome shotgun (WGS) entry which is preliminary data.</text>
</comment>
<dbReference type="InterPro" id="IPR035808">
    <property type="entry name" value="Ribosomal_uL30_euk_arc"/>
</dbReference>
<keyword evidence="1 3" id="KW-0689">Ribosomal protein</keyword>
<evidence type="ECO:0000313" key="3">
    <source>
        <dbReference type="EMBL" id="MES1917989.1"/>
    </source>
</evidence>
<dbReference type="InterPro" id="IPR036919">
    <property type="entry name" value="Ribo_uL30_ferredoxin-like_sf"/>
</dbReference>
<dbReference type="Proteomes" id="UP001439008">
    <property type="component" value="Unassembled WGS sequence"/>
</dbReference>
<protein>
    <submittedName>
        <fullName evidence="3">60S ribosomal protein L7</fullName>
    </submittedName>
</protein>
<dbReference type="Gene3D" id="3.30.1390.20">
    <property type="entry name" value="Ribosomal protein L30, ferredoxin-like fold domain"/>
    <property type="match status" value="1"/>
</dbReference>
<proteinExistence type="predicted"/>
<organism evidence="3 4">
    <name type="scientific">Bonamia ostreae</name>
    <dbReference type="NCBI Taxonomy" id="126728"/>
    <lineage>
        <taxon>Eukaryota</taxon>
        <taxon>Sar</taxon>
        <taxon>Rhizaria</taxon>
        <taxon>Endomyxa</taxon>
        <taxon>Ascetosporea</taxon>
        <taxon>Haplosporida</taxon>
        <taxon>Bonamia</taxon>
    </lineage>
</organism>
<keyword evidence="4" id="KW-1185">Reference proteome</keyword>
<dbReference type="SUPFAM" id="SSF55129">
    <property type="entry name" value="Ribosomal protein L30p/L7e"/>
    <property type="match status" value="1"/>
</dbReference>
<dbReference type="PANTHER" id="PTHR11524">
    <property type="entry name" value="60S RIBOSOMAL PROTEIN L7"/>
    <property type="match status" value="1"/>
</dbReference>
<dbReference type="GO" id="GO:0005840">
    <property type="term" value="C:ribosome"/>
    <property type="evidence" value="ECO:0007669"/>
    <property type="project" value="UniProtKB-KW"/>
</dbReference>